<organism evidence="2 3">
    <name type="scientific">Steinernema hermaphroditum</name>
    <dbReference type="NCBI Taxonomy" id="289476"/>
    <lineage>
        <taxon>Eukaryota</taxon>
        <taxon>Metazoa</taxon>
        <taxon>Ecdysozoa</taxon>
        <taxon>Nematoda</taxon>
        <taxon>Chromadorea</taxon>
        <taxon>Rhabditida</taxon>
        <taxon>Tylenchina</taxon>
        <taxon>Panagrolaimomorpha</taxon>
        <taxon>Strongyloidoidea</taxon>
        <taxon>Steinernematidae</taxon>
        <taxon>Steinernema</taxon>
    </lineage>
</organism>
<reference evidence="2" key="1">
    <citation type="submission" date="2023-06" db="EMBL/GenBank/DDBJ databases">
        <title>Genomic analysis of the entomopathogenic nematode Steinernema hermaphroditum.</title>
        <authorList>
            <person name="Schwarz E.M."/>
            <person name="Heppert J.K."/>
            <person name="Baniya A."/>
            <person name="Schwartz H.T."/>
            <person name="Tan C.-H."/>
            <person name="Antoshechkin I."/>
            <person name="Sternberg P.W."/>
            <person name="Goodrich-Blair H."/>
            <person name="Dillman A.R."/>
        </authorList>
    </citation>
    <scope>NUCLEOTIDE SEQUENCE</scope>
    <source>
        <strain evidence="2">PS9179</strain>
        <tissue evidence="2">Whole animal</tissue>
    </source>
</reference>
<evidence type="ECO:0000313" key="3">
    <source>
        <dbReference type="Proteomes" id="UP001175271"/>
    </source>
</evidence>
<protein>
    <submittedName>
        <fullName evidence="2">Uncharacterized protein</fullName>
    </submittedName>
</protein>
<keyword evidence="1" id="KW-0472">Membrane</keyword>
<dbReference type="EMBL" id="JAUCMV010000001">
    <property type="protein sequence ID" value="KAK0428888.1"/>
    <property type="molecule type" value="Genomic_DNA"/>
</dbReference>
<sequence length="67" mass="7621">MNDIDDKICISHQIAVLLFIIAVTLFTLAPFAIVAIYRLIDNCRRPIVYEHQILDESYGTGDLENPD</sequence>
<feature type="transmembrane region" description="Helical" evidence="1">
    <location>
        <begin position="14"/>
        <end position="37"/>
    </location>
</feature>
<evidence type="ECO:0000256" key="1">
    <source>
        <dbReference type="SAM" id="Phobius"/>
    </source>
</evidence>
<gene>
    <name evidence="2" type="ORF">QR680_011066</name>
</gene>
<dbReference type="Proteomes" id="UP001175271">
    <property type="component" value="Unassembled WGS sequence"/>
</dbReference>
<keyword evidence="1" id="KW-1133">Transmembrane helix</keyword>
<keyword evidence="3" id="KW-1185">Reference proteome</keyword>
<accession>A0AA39IR19</accession>
<keyword evidence="1" id="KW-0812">Transmembrane</keyword>
<comment type="caution">
    <text evidence="2">The sequence shown here is derived from an EMBL/GenBank/DDBJ whole genome shotgun (WGS) entry which is preliminary data.</text>
</comment>
<dbReference type="AlphaFoldDB" id="A0AA39IR19"/>
<evidence type="ECO:0000313" key="2">
    <source>
        <dbReference type="EMBL" id="KAK0428888.1"/>
    </source>
</evidence>
<proteinExistence type="predicted"/>
<name>A0AA39IR19_9BILA</name>